<evidence type="ECO:0000256" key="1">
    <source>
        <dbReference type="ARBA" id="ARBA00001974"/>
    </source>
</evidence>
<name>A0ABW1QBF7_9CORY</name>
<dbReference type="Pfam" id="PF01565">
    <property type="entry name" value="FAD_binding_4"/>
    <property type="match status" value="1"/>
</dbReference>
<keyword evidence="6" id="KW-0408">Iron</keyword>
<evidence type="ECO:0000256" key="5">
    <source>
        <dbReference type="ARBA" id="ARBA00023002"/>
    </source>
</evidence>
<dbReference type="PANTHER" id="PTHR11748">
    <property type="entry name" value="D-LACTATE DEHYDROGENASE"/>
    <property type="match status" value="1"/>
</dbReference>
<dbReference type="InterPro" id="IPR016166">
    <property type="entry name" value="FAD-bd_PCMH"/>
</dbReference>
<dbReference type="Pfam" id="PF02913">
    <property type="entry name" value="FAD-oxidase_C"/>
    <property type="match status" value="1"/>
</dbReference>
<keyword evidence="3" id="KW-0479">Metal-binding</keyword>
<reference evidence="11" key="1">
    <citation type="journal article" date="2019" name="Int. J. Syst. Evol. Microbiol.">
        <title>The Global Catalogue of Microorganisms (GCM) 10K type strain sequencing project: providing services to taxonomists for standard genome sequencing and annotation.</title>
        <authorList>
            <consortium name="The Broad Institute Genomics Platform"/>
            <consortium name="The Broad Institute Genome Sequencing Center for Infectious Disease"/>
            <person name="Wu L."/>
            <person name="Ma J."/>
        </authorList>
    </citation>
    <scope>NUCLEOTIDE SEQUENCE [LARGE SCALE GENOMIC DNA]</scope>
    <source>
        <strain evidence="11">CCUG 51943</strain>
    </source>
</reference>
<proteinExistence type="predicted"/>
<comment type="cofactor">
    <cofactor evidence="1">
        <name>FAD</name>
        <dbReference type="ChEBI" id="CHEBI:57692"/>
    </cofactor>
</comment>
<dbReference type="InterPro" id="IPR006094">
    <property type="entry name" value="Oxid_FAD_bind_N"/>
</dbReference>
<dbReference type="InterPro" id="IPR016164">
    <property type="entry name" value="FAD-linked_Oxase-like_C"/>
</dbReference>
<dbReference type="EMBL" id="JBHSQE010000003">
    <property type="protein sequence ID" value="MFC6146189.1"/>
    <property type="molecule type" value="Genomic_DNA"/>
</dbReference>
<dbReference type="SUPFAM" id="SSF55103">
    <property type="entry name" value="FAD-linked oxidases, C-terminal domain"/>
    <property type="match status" value="1"/>
</dbReference>
<evidence type="ECO:0000256" key="3">
    <source>
        <dbReference type="ARBA" id="ARBA00022723"/>
    </source>
</evidence>
<keyword evidence="5" id="KW-0560">Oxidoreductase</keyword>
<dbReference type="Gene3D" id="3.30.70.2740">
    <property type="match status" value="1"/>
</dbReference>
<dbReference type="Gene3D" id="1.10.1060.10">
    <property type="entry name" value="Alpha-helical ferredoxin"/>
    <property type="match status" value="1"/>
</dbReference>
<feature type="domain" description="FAD-binding PCMH-type" evidence="9">
    <location>
        <begin position="31"/>
        <end position="244"/>
    </location>
</feature>
<accession>A0ABW1QBF7</accession>
<dbReference type="InterPro" id="IPR017896">
    <property type="entry name" value="4Fe4S_Fe-S-bd"/>
</dbReference>
<dbReference type="Proteomes" id="UP001596244">
    <property type="component" value="Unassembled WGS sequence"/>
</dbReference>
<keyword evidence="7" id="KW-0411">Iron-sulfur</keyword>
<gene>
    <name evidence="10" type="ORF">ACFPUZ_05145</name>
</gene>
<dbReference type="InterPro" id="IPR017900">
    <property type="entry name" value="4Fe4S_Fe_S_CS"/>
</dbReference>
<evidence type="ECO:0000256" key="6">
    <source>
        <dbReference type="ARBA" id="ARBA00023004"/>
    </source>
</evidence>
<dbReference type="SUPFAM" id="SSF56176">
    <property type="entry name" value="FAD-binding/transporter-associated domain-like"/>
    <property type="match status" value="1"/>
</dbReference>
<evidence type="ECO:0000259" key="9">
    <source>
        <dbReference type="PROSITE" id="PS51387"/>
    </source>
</evidence>
<dbReference type="SUPFAM" id="SSF46548">
    <property type="entry name" value="alpha-helical ferredoxin"/>
    <property type="match status" value="1"/>
</dbReference>
<dbReference type="Pfam" id="PF13183">
    <property type="entry name" value="Fer4_8"/>
    <property type="match status" value="1"/>
</dbReference>
<keyword evidence="11" id="KW-1185">Reference proteome</keyword>
<evidence type="ECO:0000256" key="4">
    <source>
        <dbReference type="ARBA" id="ARBA00022827"/>
    </source>
</evidence>
<dbReference type="RefSeq" id="WP_377000543.1">
    <property type="nucleotide sequence ID" value="NZ_JBHSQE010000003.1"/>
</dbReference>
<dbReference type="PANTHER" id="PTHR11748:SF119">
    <property type="entry name" value="D-2-HYDROXYGLUTARATE DEHYDROGENASE"/>
    <property type="match status" value="1"/>
</dbReference>
<feature type="domain" description="4Fe-4S ferredoxin-type" evidence="8">
    <location>
        <begin position="577"/>
        <end position="607"/>
    </location>
</feature>
<dbReference type="InterPro" id="IPR016169">
    <property type="entry name" value="FAD-bd_PCMH_sub2"/>
</dbReference>
<dbReference type="PROSITE" id="PS00198">
    <property type="entry name" value="4FE4S_FER_1"/>
    <property type="match status" value="1"/>
</dbReference>
<dbReference type="InterPro" id="IPR004017">
    <property type="entry name" value="Cys_rich_dom"/>
</dbReference>
<keyword evidence="4" id="KW-0274">FAD</keyword>
<evidence type="ECO:0000259" key="8">
    <source>
        <dbReference type="PROSITE" id="PS51379"/>
    </source>
</evidence>
<dbReference type="Pfam" id="PF02754">
    <property type="entry name" value="CCG"/>
    <property type="match status" value="1"/>
</dbReference>
<evidence type="ECO:0000256" key="2">
    <source>
        <dbReference type="ARBA" id="ARBA00022630"/>
    </source>
</evidence>
<evidence type="ECO:0000313" key="11">
    <source>
        <dbReference type="Proteomes" id="UP001596244"/>
    </source>
</evidence>
<keyword evidence="2" id="KW-0285">Flavoprotein</keyword>
<organism evidence="10 11">
    <name type="scientific">Corynebacterium nasicanis</name>
    <dbReference type="NCBI Taxonomy" id="1448267"/>
    <lineage>
        <taxon>Bacteria</taxon>
        <taxon>Bacillati</taxon>
        <taxon>Actinomycetota</taxon>
        <taxon>Actinomycetes</taxon>
        <taxon>Mycobacteriales</taxon>
        <taxon>Corynebacteriaceae</taxon>
        <taxon>Corynebacterium</taxon>
    </lineage>
</organism>
<dbReference type="Gene3D" id="3.30.465.10">
    <property type="match status" value="1"/>
</dbReference>
<protein>
    <submittedName>
        <fullName evidence="10">FAD-binding and (Fe-S)-binding domain-containing protein</fullName>
    </submittedName>
</protein>
<dbReference type="PROSITE" id="PS51379">
    <property type="entry name" value="4FE4S_FER_2"/>
    <property type="match status" value="1"/>
</dbReference>
<evidence type="ECO:0000256" key="7">
    <source>
        <dbReference type="ARBA" id="ARBA00023014"/>
    </source>
</evidence>
<dbReference type="InterPro" id="IPR009051">
    <property type="entry name" value="Helical_ferredxn"/>
</dbReference>
<sequence>MTPPSRTTSVPRNLRTDMPTRAAYSSDASIYRRVPAAVQEPRTVDDIRDALAFARERGWPVVARGGGSSVAGNAIGDGLIIDTSRHFNRIISIDPAARTAVIEPGVVCDQLRAAAALHGLTYGPDPSTHSRCTVGGMVANNACGSHSVAYGTAADNLVDVTLMLADGREVLITEQGCSDPDLHHALTALQAENAELIAAELGRFPRQVSGYGLHYLASNMAQAVAGSEGTLGIITRLTVRLVTQPAHTALAVLSFDSVFDAARAAVHARLPGVGTIEGMGGDLLDALRTRHGQENAGRELPGGTAAGGWLYCETGGATPEEARALAADVIARTSPTDAVIVEDPARVRALWSIREAAAGLVTRLPDGSEAWPNWEDSAVPPEHLADYLRDLYALMARHGLRGIPFGHFGEGCVHVRISFDFATQKGVATFHRFMEEAATLVSSYGGSLSGEHGDGRARSALLGHMYSPAMRALFEQFKLIFDAERLFNPGVLVWADPVTEGLRMDAGQRSLAITPVHRFSDDGSLINAVNRCVGVSACRSMDNAMCPTFQLTGDEVHSTRGRARILSEMFRGETVSVSDAADALDLCLSCKACASECPVNVDMATHKAEVLHHRYQGRLRPRSHYVMGWLPLAGHLLHRIPGLPRLLNTLLNLPGMSRLVARMGGLDPARPLIRFAPQSLRKWDAGRARARDGDTVVLWPDSFNATLDTSPARAAVEVLERLGFQIIIPREFVCCGLTWHSTGQLNTARRVLERSARVLRPYLDQGLTVVGLEPSCTVMLSHEATELSADPDVARLAELITPFAEVVSPRLTEMSATLPRSPLHVLTQVHCHERSLGHPGIARELLDALGITEEQISTGCCGLAGNWGFEDGHADMSYQLGERELFPRVRETQGTVVADGFSCRTQIEQGTDTRARHIAEVLRDILADPAS</sequence>
<dbReference type="InterPro" id="IPR004113">
    <property type="entry name" value="FAD-bd_oxidored_4_C"/>
</dbReference>
<evidence type="ECO:0000313" key="10">
    <source>
        <dbReference type="EMBL" id="MFC6146189.1"/>
    </source>
</evidence>
<dbReference type="InterPro" id="IPR036318">
    <property type="entry name" value="FAD-bd_PCMH-like_sf"/>
</dbReference>
<dbReference type="PROSITE" id="PS51387">
    <property type="entry name" value="FAD_PCMH"/>
    <property type="match status" value="1"/>
</dbReference>
<comment type="caution">
    <text evidence="10">The sequence shown here is derived from an EMBL/GenBank/DDBJ whole genome shotgun (WGS) entry which is preliminary data.</text>
</comment>